<dbReference type="eggNOG" id="KOG0017">
    <property type="taxonomic scope" value="Eukaryota"/>
</dbReference>
<accession>J3L070</accession>
<dbReference type="OMA" id="CVELPHR"/>
<dbReference type="EnsemblPlants" id="OB01G26260.1">
    <property type="protein sequence ID" value="OB01G26260.1"/>
    <property type="gene ID" value="OB01G26260"/>
</dbReference>
<reference evidence="1" key="2">
    <citation type="submission" date="2013-04" db="UniProtKB">
        <authorList>
            <consortium name="EnsemblPlants"/>
        </authorList>
    </citation>
    <scope>IDENTIFICATION</scope>
</reference>
<name>J3L070_ORYBR</name>
<dbReference type="Proteomes" id="UP000006038">
    <property type="component" value="Chromosome 1"/>
</dbReference>
<sequence length="231" mass="25719">MGVTPRPPPLLQHLLPGPLLQCVELPHRLLVMAHGGLHLQQGGSTLIQLYGPLLQLMSVASKASLRQRSVTRTHTGITLSQRQYSLEMLDPRDWMGYPNTRKSTSGYVVFLVDNLISWSSKHQNTKSRFSDDAEYRELHSPPSQAALVYCDNVSVVYLSTNPMQHKCTRHDDIDLHVVHKKVIVGVTQVLHVPTSSQYANILTKGLPTALFANFCSNLNIRPTDDQSMGAC</sequence>
<dbReference type="CDD" id="cd09272">
    <property type="entry name" value="RNase_HI_RT_Ty1"/>
    <property type="match status" value="1"/>
</dbReference>
<keyword evidence="2" id="KW-1185">Reference proteome</keyword>
<dbReference type="STRING" id="4533.J3L070"/>
<proteinExistence type="predicted"/>
<evidence type="ECO:0000313" key="2">
    <source>
        <dbReference type="Proteomes" id="UP000006038"/>
    </source>
</evidence>
<reference evidence="1" key="1">
    <citation type="journal article" date="2013" name="Nat. Commun.">
        <title>Whole-genome sequencing of Oryza brachyantha reveals mechanisms underlying Oryza genome evolution.</title>
        <authorList>
            <person name="Chen J."/>
            <person name="Huang Q."/>
            <person name="Gao D."/>
            <person name="Wang J."/>
            <person name="Lang Y."/>
            <person name="Liu T."/>
            <person name="Li B."/>
            <person name="Bai Z."/>
            <person name="Luis Goicoechea J."/>
            <person name="Liang C."/>
            <person name="Chen C."/>
            <person name="Zhang W."/>
            <person name="Sun S."/>
            <person name="Liao Y."/>
            <person name="Zhang X."/>
            <person name="Yang L."/>
            <person name="Song C."/>
            <person name="Wang M."/>
            <person name="Shi J."/>
            <person name="Liu G."/>
            <person name="Liu J."/>
            <person name="Zhou H."/>
            <person name="Zhou W."/>
            <person name="Yu Q."/>
            <person name="An N."/>
            <person name="Chen Y."/>
            <person name="Cai Q."/>
            <person name="Wang B."/>
            <person name="Liu B."/>
            <person name="Min J."/>
            <person name="Huang Y."/>
            <person name="Wu H."/>
            <person name="Li Z."/>
            <person name="Zhang Y."/>
            <person name="Yin Y."/>
            <person name="Song W."/>
            <person name="Jiang J."/>
            <person name="Jackson S.A."/>
            <person name="Wing R.A."/>
            <person name="Wang J."/>
            <person name="Chen M."/>
        </authorList>
    </citation>
    <scope>NUCLEOTIDE SEQUENCE [LARGE SCALE GENOMIC DNA]</scope>
    <source>
        <strain evidence="1">cv. IRGC 101232</strain>
    </source>
</reference>
<protein>
    <submittedName>
        <fullName evidence="1">Uncharacterized protein</fullName>
    </submittedName>
</protein>
<dbReference type="AlphaFoldDB" id="J3L070"/>
<evidence type="ECO:0000313" key="1">
    <source>
        <dbReference type="EnsemblPlants" id="OB01G26260.1"/>
    </source>
</evidence>
<organism evidence="1">
    <name type="scientific">Oryza brachyantha</name>
    <name type="common">malo sina</name>
    <dbReference type="NCBI Taxonomy" id="4533"/>
    <lineage>
        <taxon>Eukaryota</taxon>
        <taxon>Viridiplantae</taxon>
        <taxon>Streptophyta</taxon>
        <taxon>Embryophyta</taxon>
        <taxon>Tracheophyta</taxon>
        <taxon>Spermatophyta</taxon>
        <taxon>Magnoliopsida</taxon>
        <taxon>Liliopsida</taxon>
        <taxon>Poales</taxon>
        <taxon>Poaceae</taxon>
        <taxon>BOP clade</taxon>
        <taxon>Oryzoideae</taxon>
        <taxon>Oryzeae</taxon>
        <taxon>Oryzinae</taxon>
        <taxon>Oryza</taxon>
    </lineage>
</organism>
<dbReference type="PANTHER" id="PTHR11439:SF524">
    <property type="entry name" value="RNA-DIRECTED DNA POLYMERASE, PROTEIN KINASE RLK-PELLE-DLSV FAMILY"/>
    <property type="match status" value="1"/>
</dbReference>
<dbReference type="PANTHER" id="PTHR11439">
    <property type="entry name" value="GAG-POL-RELATED RETROTRANSPOSON"/>
    <property type="match status" value="1"/>
</dbReference>
<dbReference type="Gramene" id="OB01G26260.1">
    <property type="protein sequence ID" value="OB01G26260.1"/>
    <property type="gene ID" value="OB01G26260"/>
</dbReference>
<dbReference type="HOGENOM" id="CLU_1201424_0_0_1"/>